<dbReference type="InterPro" id="IPR036397">
    <property type="entry name" value="RNaseH_sf"/>
</dbReference>
<dbReference type="Pfam" id="PF13456">
    <property type="entry name" value="RVT_3"/>
    <property type="match status" value="1"/>
</dbReference>
<dbReference type="InterPro" id="IPR002156">
    <property type="entry name" value="RNaseH_domain"/>
</dbReference>
<dbReference type="InterPro" id="IPR044730">
    <property type="entry name" value="RNase_H-like_dom_plant"/>
</dbReference>
<organism evidence="2 3">
    <name type="scientific">Spinacia oleracea</name>
    <name type="common">Spinach</name>
    <dbReference type="NCBI Taxonomy" id="3562"/>
    <lineage>
        <taxon>Eukaryota</taxon>
        <taxon>Viridiplantae</taxon>
        <taxon>Streptophyta</taxon>
        <taxon>Embryophyta</taxon>
        <taxon>Tracheophyta</taxon>
        <taxon>Spermatophyta</taxon>
        <taxon>Magnoliopsida</taxon>
        <taxon>eudicotyledons</taxon>
        <taxon>Gunneridae</taxon>
        <taxon>Pentapetalae</taxon>
        <taxon>Caryophyllales</taxon>
        <taxon>Chenopodiaceae</taxon>
        <taxon>Chenopodioideae</taxon>
        <taxon>Anserineae</taxon>
        <taxon>Spinacia</taxon>
    </lineage>
</organism>
<dbReference type="PANTHER" id="PTHR47723:SF23">
    <property type="entry name" value="REVERSE TRANSCRIPTASE-LIKE PROTEIN"/>
    <property type="match status" value="1"/>
</dbReference>
<dbReference type="Gene3D" id="3.30.420.10">
    <property type="entry name" value="Ribonuclease H-like superfamily/Ribonuclease H"/>
    <property type="match status" value="1"/>
</dbReference>
<dbReference type="CDD" id="cd06222">
    <property type="entry name" value="RNase_H_like"/>
    <property type="match status" value="1"/>
</dbReference>
<dbReference type="PANTHER" id="PTHR47723">
    <property type="entry name" value="OS05G0353850 PROTEIN"/>
    <property type="match status" value="1"/>
</dbReference>
<dbReference type="SUPFAM" id="SSF53098">
    <property type="entry name" value="Ribonuclease H-like"/>
    <property type="match status" value="1"/>
</dbReference>
<evidence type="ECO:0000313" key="3">
    <source>
        <dbReference type="RefSeq" id="XP_056698597.1"/>
    </source>
</evidence>
<reference evidence="3" key="2">
    <citation type="submission" date="2025-08" db="UniProtKB">
        <authorList>
            <consortium name="RefSeq"/>
        </authorList>
    </citation>
    <scope>IDENTIFICATION</scope>
    <source>
        <tissue evidence="3">Leaf</tissue>
    </source>
</reference>
<sequence length="151" mass="16797">MRTCLDSLDVNIAKNNTPSKSPCTIKVAWTPPAPGILKINFDGSVLNNIDTTYLVTNVVSRTYNLSTSSPLLVEAVTLRNGLLLAIENNVHHVYIEGDNLLIINILQGQVQCPWKIQVLIKDVKQLLNHFDSFSSRTSTKKPMVQQIMLPL</sequence>
<evidence type="ECO:0000313" key="2">
    <source>
        <dbReference type="Proteomes" id="UP000813463"/>
    </source>
</evidence>
<feature type="domain" description="RNase H type-1" evidence="1">
    <location>
        <begin position="64"/>
        <end position="134"/>
    </location>
</feature>
<keyword evidence="2" id="KW-1185">Reference proteome</keyword>
<dbReference type="GeneID" id="130472152"/>
<dbReference type="Proteomes" id="UP000813463">
    <property type="component" value="Chromosome 4"/>
</dbReference>
<dbReference type="InterPro" id="IPR053151">
    <property type="entry name" value="RNase_H-like"/>
</dbReference>
<dbReference type="RefSeq" id="XP_056698597.1">
    <property type="nucleotide sequence ID" value="XM_056842619.1"/>
</dbReference>
<proteinExistence type="predicted"/>
<protein>
    <recommendedName>
        <fullName evidence="1">RNase H type-1 domain-containing protein</fullName>
    </recommendedName>
</protein>
<reference evidence="2" key="1">
    <citation type="journal article" date="2021" name="Nat. Commun.">
        <title>Genomic analyses provide insights into spinach domestication and the genetic basis of agronomic traits.</title>
        <authorList>
            <person name="Cai X."/>
            <person name="Sun X."/>
            <person name="Xu C."/>
            <person name="Sun H."/>
            <person name="Wang X."/>
            <person name="Ge C."/>
            <person name="Zhang Z."/>
            <person name="Wang Q."/>
            <person name="Fei Z."/>
            <person name="Jiao C."/>
            <person name="Wang Q."/>
        </authorList>
    </citation>
    <scope>NUCLEOTIDE SEQUENCE [LARGE SCALE GENOMIC DNA]</scope>
    <source>
        <strain evidence="2">cv. Varoflay</strain>
    </source>
</reference>
<dbReference type="InterPro" id="IPR012337">
    <property type="entry name" value="RNaseH-like_sf"/>
</dbReference>
<accession>A0ABM3RSJ4</accession>
<name>A0ABM3RSJ4_SPIOL</name>
<evidence type="ECO:0000259" key="1">
    <source>
        <dbReference type="Pfam" id="PF13456"/>
    </source>
</evidence>
<gene>
    <name evidence="3" type="primary">LOC130472152</name>
</gene>